<evidence type="ECO:0000259" key="15">
    <source>
        <dbReference type="Pfam" id="PF02852"/>
    </source>
</evidence>
<evidence type="ECO:0000256" key="13">
    <source>
        <dbReference type="PIRSR" id="PIRSR000350-4"/>
    </source>
</evidence>
<gene>
    <name evidence="17" type="primary">lpdA</name>
    <name evidence="17" type="ORF">COY37_00595</name>
</gene>
<evidence type="ECO:0000256" key="6">
    <source>
        <dbReference type="ARBA" id="ARBA00023002"/>
    </source>
</evidence>
<dbReference type="PRINTS" id="PR00368">
    <property type="entry name" value="FADPNR"/>
</dbReference>
<dbReference type="Pfam" id="PF07992">
    <property type="entry name" value="Pyr_redox_2"/>
    <property type="match status" value="1"/>
</dbReference>
<reference evidence="18" key="1">
    <citation type="submission" date="2017-09" db="EMBL/GenBank/DDBJ databases">
        <title>Depth-based differentiation of microbial function through sediment-hosted aquifers and enrichment of novel symbionts in the deep terrestrial subsurface.</title>
        <authorList>
            <person name="Probst A.J."/>
            <person name="Ladd B."/>
            <person name="Jarett J.K."/>
            <person name="Geller-Mcgrath D.E."/>
            <person name="Sieber C.M.K."/>
            <person name="Emerson J.B."/>
            <person name="Anantharaman K."/>
            <person name="Thomas B.C."/>
            <person name="Malmstrom R."/>
            <person name="Stieglmeier M."/>
            <person name="Klingl A."/>
            <person name="Woyke T."/>
            <person name="Ryan C.M."/>
            <person name="Banfield J.F."/>
        </authorList>
    </citation>
    <scope>NUCLEOTIDE SEQUENCE [LARGE SCALE GENOMIC DNA]</scope>
</reference>
<comment type="miscellaneous">
    <text evidence="14">The active site is a redox-active disulfide bond.</text>
</comment>
<feature type="binding site" evidence="12">
    <location>
        <begin position="344"/>
        <end position="347"/>
    </location>
    <ligand>
        <name>FAD</name>
        <dbReference type="ChEBI" id="CHEBI:57692"/>
    </ligand>
</feature>
<protein>
    <recommendedName>
        <fullName evidence="3 14">Dihydrolipoyl dehydrogenase</fullName>
        <ecNumber evidence="2 14">1.8.1.4</ecNumber>
    </recommendedName>
</protein>
<dbReference type="AlphaFoldDB" id="A0A2M7TB81"/>
<evidence type="ECO:0000313" key="17">
    <source>
        <dbReference type="EMBL" id="PIZ42338.1"/>
    </source>
</evidence>
<keyword evidence="6 14" id="KW-0560">Oxidoreductase</keyword>
<dbReference type="InterPro" id="IPR023753">
    <property type="entry name" value="FAD/NAD-binding_dom"/>
</dbReference>
<feature type="domain" description="FAD/NAD(P)-binding" evidence="16">
    <location>
        <begin position="36"/>
        <end position="352"/>
    </location>
</feature>
<evidence type="ECO:0000256" key="9">
    <source>
        <dbReference type="ARBA" id="ARBA00023284"/>
    </source>
</evidence>
<keyword evidence="4 14" id="KW-0285">Flavoprotein</keyword>
<dbReference type="SUPFAM" id="SSF55424">
    <property type="entry name" value="FAD/NAD-linked reductases, dimerisation (C-terminal) domain"/>
    <property type="match status" value="1"/>
</dbReference>
<comment type="cofactor">
    <cofactor evidence="12 14">
        <name>FAD</name>
        <dbReference type="ChEBI" id="CHEBI:57692"/>
    </cofactor>
    <text evidence="12 14">Binds 1 FAD per subunit.</text>
</comment>
<dbReference type="EMBL" id="PFNG01000018">
    <property type="protein sequence ID" value="PIZ42338.1"/>
    <property type="molecule type" value="Genomic_DNA"/>
</dbReference>
<evidence type="ECO:0000256" key="10">
    <source>
        <dbReference type="ARBA" id="ARBA00049187"/>
    </source>
</evidence>
<dbReference type="PIRSF" id="PIRSF000350">
    <property type="entry name" value="Mercury_reductase_MerA"/>
    <property type="match status" value="1"/>
</dbReference>
<keyword evidence="7 12" id="KW-0520">NAD</keyword>
<dbReference type="InterPro" id="IPR006258">
    <property type="entry name" value="Lipoamide_DH"/>
</dbReference>
<dbReference type="InterPro" id="IPR016156">
    <property type="entry name" value="FAD/NAD-linked_Rdtase_dimer_sf"/>
</dbReference>
<dbReference type="InterPro" id="IPR012999">
    <property type="entry name" value="Pyr_OxRdtase_I_AS"/>
</dbReference>
<evidence type="ECO:0000256" key="5">
    <source>
        <dbReference type="ARBA" id="ARBA00022827"/>
    </source>
</evidence>
<dbReference type="Gene3D" id="3.30.390.30">
    <property type="match status" value="1"/>
</dbReference>
<organism evidence="17 18">
    <name type="scientific">Candidatus Aquicultor secundus</name>
    <dbReference type="NCBI Taxonomy" id="1973895"/>
    <lineage>
        <taxon>Bacteria</taxon>
        <taxon>Bacillati</taxon>
        <taxon>Actinomycetota</taxon>
        <taxon>Candidatus Aquicultoria</taxon>
        <taxon>Candidatus Aquicultorales</taxon>
        <taxon>Candidatus Aquicultoraceae</taxon>
        <taxon>Candidatus Aquicultor</taxon>
    </lineage>
</organism>
<dbReference type="InterPro" id="IPR050151">
    <property type="entry name" value="Class-I_Pyr_Nuc-Dis_Oxidored"/>
</dbReference>
<comment type="catalytic activity">
    <reaction evidence="10 14">
        <text>N(6)-[(R)-dihydrolipoyl]-L-lysyl-[protein] + NAD(+) = N(6)-[(R)-lipoyl]-L-lysyl-[protein] + NADH + H(+)</text>
        <dbReference type="Rhea" id="RHEA:15045"/>
        <dbReference type="Rhea" id="RHEA-COMP:10474"/>
        <dbReference type="Rhea" id="RHEA-COMP:10475"/>
        <dbReference type="ChEBI" id="CHEBI:15378"/>
        <dbReference type="ChEBI" id="CHEBI:57540"/>
        <dbReference type="ChEBI" id="CHEBI:57945"/>
        <dbReference type="ChEBI" id="CHEBI:83099"/>
        <dbReference type="ChEBI" id="CHEBI:83100"/>
        <dbReference type="EC" id="1.8.1.4"/>
    </reaction>
</comment>
<dbReference type="GO" id="GO:0005737">
    <property type="term" value="C:cytoplasm"/>
    <property type="evidence" value="ECO:0007669"/>
    <property type="project" value="UniProtKB-ARBA"/>
</dbReference>
<feature type="binding site" evidence="12">
    <location>
        <position position="234"/>
    </location>
    <ligand>
        <name>NAD(+)</name>
        <dbReference type="ChEBI" id="CHEBI:57540"/>
    </ligand>
</feature>
<proteinExistence type="inferred from homology"/>
<evidence type="ECO:0000256" key="11">
    <source>
        <dbReference type="PIRSR" id="PIRSR000350-2"/>
    </source>
</evidence>
<evidence type="ECO:0000256" key="1">
    <source>
        <dbReference type="ARBA" id="ARBA00007532"/>
    </source>
</evidence>
<accession>A0A2M7TB81</accession>
<dbReference type="EC" id="1.8.1.4" evidence="2 14"/>
<dbReference type="Gene3D" id="3.50.50.60">
    <property type="entry name" value="FAD/NAD(P)-binding domain"/>
    <property type="match status" value="2"/>
</dbReference>
<evidence type="ECO:0000256" key="2">
    <source>
        <dbReference type="ARBA" id="ARBA00012608"/>
    </source>
</evidence>
<comment type="similarity">
    <text evidence="1 14">Belongs to the class-I pyridine nucleotide-disulfide oxidoreductase family.</text>
</comment>
<dbReference type="FunFam" id="3.30.390.30:FF:000001">
    <property type="entry name" value="Dihydrolipoyl dehydrogenase"/>
    <property type="match status" value="1"/>
</dbReference>
<feature type="binding site" evidence="12">
    <location>
        <begin position="174"/>
        <end position="176"/>
    </location>
    <ligand>
        <name>FAD</name>
        <dbReference type="ChEBI" id="CHEBI:57692"/>
    </ligand>
</feature>
<keyword evidence="9 14" id="KW-0676">Redox-active center</keyword>
<dbReference type="PANTHER" id="PTHR22912:SF151">
    <property type="entry name" value="DIHYDROLIPOYL DEHYDROGENASE, MITOCHONDRIAL"/>
    <property type="match status" value="1"/>
</dbReference>
<dbReference type="PROSITE" id="PS00076">
    <property type="entry name" value="PYRIDINE_REDOX_1"/>
    <property type="match status" value="1"/>
</dbReference>
<dbReference type="InterPro" id="IPR004099">
    <property type="entry name" value="Pyr_nucl-diS_OxRdtase_dimer"/>
</dbReference>
<feature type="binding site" evidence="12">
    <location>
        <position position="82"/>
    </location>
    <ligand>
        <name>FAD</name>
        <dbReference type="ChEBI" id="CHEBI:57692"/>
    </ligand>
</feature>
<feature type="disulfide bond" description="Redox-active" evidence="13">
    <location>
        <begin position="73"/>
        <end position="78"/>
    </location>
</feature>
<evidence type="ECO:0000259" key="16">
    <source>
        <dbReference type="Pfam" id="PF07992"/>
    </source>
</evidence>
<evidence type="ECO:0000256" key="8">
    <source>
        <dbReference type="ARBA" id="ARBA00023157"/>
    </source>
</evidence>
<evidence type="ECO:0000256" key="4">
    <source>
        <dbReference type="ARBA" id="ARBA00022630"/>
    </source>
</evidence>
<dbReference type="NCBIfam" id="TIGR01350">
    <property type="entry name" value="lipoamide_DH"/>
    <property type="match status" value="1"/>
</dbReference>
<keyword evidence="8" id="KW-1015">Disulfide bond</keyword>
<keyword evidence="12" id="KW-0547">Nucleotide-binding</keyword>
<feature type="binding site" evidence="12">
    <location>
        <position position="297"/>
    </location>
    <ligand>
        <name>NAD(+)</name>
        <dbReference type="ChEBI" id="CHEBI:57540"/>
    </ligand>
</feature>
<sequence>MIQSIFHFLFSILYQEGYVLIKLLISNWGVRIVERYEIAIIGSGPAGYVGAVTAAQAGVPVCIIEKSDFGGVCLNMGCIPTKALVASAKALRNARRAGEYGIDIGGTIQTSLEKLQARKDRVVDIEKQGLVKLVEKSDVQIIKGHASFKDTNSLKISGSDGEKTIFAKNIIVATGSKPHALSFLPYDGVKVLSSDDLLRLAKLPDSMLIIGGGYIGCEFASIFSALGTKITIIEALPSLLTGTDEEVSTILAREFKKVGIDVRTNSTLVGTKVEDKVEATIEDGTVFTADIALVAIGRVPSTGGVDLEKIGVETLPNGGIKVNNQMMTNIPGIYAVGDVIGNPMLAHVASAECKVAVANALGNRYMMDYTVIPSGIYTYPEIGSVGITENQARDMGMDVKIGRVQLRSLGISHTSGEIAGIAKIITDAISDRIVGAHVIGDRATDIIHEVAVAMYQGMTASALSMVIHAHPTFSELISEAALDVNGDAKNLFS</sequence>
<dbReference type="GO" id="GO:0050660">
    <property type="term" value="F:flavin adenine dinucleotide binding"/>
    <property type="evidence" value="ECO:0007669"/>
    <property type="project" value="InterPro"/>
</dbReference>
<evidence type="ECO:0000256" key="14">
    <source>
        <dbReference type="RuleBase" id="RU003692"/>
    </source>
</evidence>
<evidence type="ECO:0000256" key="3">
    <source>
        <dbReference type="ARBA" id="ARBA00016961"/>
    </source>
</evidence>
<dbReference type="PRINTS" id="PR00411">
    <property type="entry name" value="PNDRDTASEI"/>
</dbReference>
<feature type="binding site" evidence="12">
    <location>
        <position position="338"/>
    </location>
    <ligand>
        <name>FAD</name>
        <dbReference type="ChEBI" id="CHEBI:57692"/>
    </ligand>
</feature>
<feature type="domain" description="Pyridine nucleotide-disulphide oxidoreductase dimerisation" evidence="15">
    <location>
        <begin position="372"/>
        <end position="481"/>
    </location>
</feature>
<dbReference type="SUPFAM" id="SSF51905">
    <property type="entry name" value="FAD/NAD(P)-binding domain"/>
    <property type="match status" value="1"/>
</dbReference>
<keyword evidence="5 12" id="KW-0274">FAD</keyword>
<feature type="active site" description="Proton acceptor" evidence="11">
    <location>
        <position position="470"/>
    </location>
</feature>
<dbReference type="GO" id="GO:0006103">
    <property type="term" value="P:2-oxoglutarate metabolic process"/>
    <property type="evidence" value="ECO:0007669"/>
    <property type="project" value="TreeGrafter"/>
</dbReference>
<dbReference type="GO" id="GO:0004148">
    <property type="term" value="F:dihydrolipoyl dehydrogenase (NADH) activity"/>
    <property type="evidence" value="ECO:0007669"/>
    <property type="project" value="UniProtKB-EC"/>
</dbReference>
<evidence type="ECO:0000313" key="18">
    <source>
        <dbReference type="Proteomes" id="UP000230956"/>
    </source>
</evidence>
<dbReference type="InterPro" id="IPR036188">
    <property type="entry name" value="FAD/NAD-bd_sf"/>
</dbReference>
<comment type="caution">
    <text evidence="17">The sequence shown here is derived from an EMBL/GenBank/DDBJ whole genome shotgun (WGS) entry which is preliminary data.</text>
</comment>
<name>A0A2M7TB81_9ACTN</name>
<evidence type="ECO:0000256" key="12">
    <source>
        <dbReference type="PIRSR" id="PIRSR000350-3"/>
    </source>
</evidence>
<dbReference type="PANTHER" id="PTHR22912">
    <property type="entry name" value="DISULFIDE OXIDOREDUCTASE"/>
    <property type="match status" value="1"/>
</dbReference>
<dbReference type="Proteomes" id="UP000230956">
    <property type="component" value="Unassembled WGS sequence"/>
</dbReference>
<dbReference type="InterPro" id="IPR001100">
    <property type="entry name" value="Pyr_nuc-diS_OxRdtase"/>
</dbReference>
<feature type="binding site" evidence="12">
    <location>
        <begin position="211"/>
        <end position="218"/>
    </location>
    <ligand>
        <name>NAD(+)</name>
        <dbReference type="ChEBI" id="CHEBI:57540"/>
    </ligand>
</feature>
<evidence type="ECO:0000256" key="7">
    <source>
        <dbReference type="ARBA" id="ARBA00023027"/>
    </source>
</evidence>
<dbReference type="Pfam" id="PF02852">
    <property type="entry name" value="Pyr_redox_dim"/>
    <property type="match status" value="1"/>
</dbReference>